<reference evidence="9" key="1">
    <citation type="submission" date="2018-01" db="EMBL/GenBank/DDBJ databases">
        <authorList>
            <person name="Regsiter A."/>
            <person name="William W."/>
        </authorList>
    </citation>
    <scope>NUCLEOTIDE SEQUENCE</scope>
    <source>
        <strain evidence="9">TRIP AH-1</strain>
    </source>
</reference>
<evidence type="ECO:0000256" key="3">
    <source>
        <dbReference type="ARBA" id="ARBA00004729"/>
    </source>
</evidence>
<dbReference type="GO" id="GO:0003861">
    <property type="term" value="F:3-isopropylmalate dehydratase activity"/>
    <property type="evidence" value="ECO:0007669"/>
    <property type="project" value="UniProtKB-UniRule"/>
</dbReference>
<evidence type="ECO:0000256" key="1">
    <source>
        <dbReference type="ARBA" id="ARBA00000491"/>
    </source>
</evidence>
<dbReference type="Pfam" id="PF00694">
    <property type="entry name" value="Aconitase_C"/>
    <property type="match status" value="1"/>
</dbReference>
<dbReference type="EMBL" id="OJIN01000157">
    <property type="protein sequence ID" value="SPD74545.1"/>
    <property type="molecule type" value="Genomic_DNA"/>
</dbReference>
<evidence type="ECO:0000256" key="4">
    <source>
        <dbReference type="ARBA" id="ARBA00009869"/>
    </source>
</evidence>
<keyword evidence="6 7" id="KW-0456">Lyase</keyword>
<keyword evidence="7" id="KW-0028">Amino-acid biosynthesis</keyword>
<evidence type="ECO:0000256" key="5">
    <source>
        <dbReference type="ARBA" id="ARBA00011271"/>
    </source>
</evidence>
<dbReference type="Gene3D" id="3.20.19.10">
    <property type="entry name" value="Aconitase, domain 4"/>
    <property type="match status" value="1"/>
</dbReference>
<evidence type="ECO:0000259" key="8">
    <source>
        <dbReference type="Pfam" id="PF00694"/>
    </source>
</evidence>
<dbReference type="InterPro" id="IPR011827">
    <property type="entry name" value="LeuD_type2/HacB/DmdB"/>
</dbReference>
<dbReference type="SUPFAM" id="SSF52016">
    <property type="entry name" value="LeuD/IlvD-like"/>
    <property type="match status" value="1"/>
</dbReference>
<evidence type="ECO:0000313" key="9">
    <source>
        <dbReference type="EMBL" id="SPD74545.1"/>
    </source>
</evidence>
<dbReference type="PANTHER" id="PTHR43345">
    <property type="entry name" value="3-ISOPROPYLMALATE DEHYDRATASE SMALL SUBUNIT 2-RELATED-RELATED"/>
    <property type="match status" value="1"/>
</dbReference>
<dbReference type="AlphaFoldDB" id="A0A445MYJ7"/>
<protein>
    <recommendedName>
        <fullName evidence="7">3-isopropylmalate dehydratase small subunit</fullName>
        <ecNumber evidence="7">4.2.1.33</ecNumber>
    </recommendedName>
    <alternativeName>
        <fullName evidence="7">Alpha-IPM isomerase</fullName>
        <shortName evidence="7">IPMI</shortName>
    </alternativeName>
    <alternativeName>
        <fullName evidence="7">Isopropylmalate isomerase</fullName>
    </alternativeName>
</protein>
<dbReference type="HAMAP" id="MF_01032">
    <property type="entry name" value="LeuD_type2"/>
    <property type="match status" value="1"/>
</dbReference>
<dbReference type="CDD" id="cd01577">
    <property type="entry name" value="IPMI_Swivel"/>
    <property type="match status" value="1"/>
</dbReference>
<dbReference type="NCBIfam" id="TIGR02087">
    <property type="entry name" value="LEUD_arch"/>
    <property type="match status" value="1"/>
</dbReference>
<keyword evidence="7" id="KW-0432">Leucine biosynthesis</keyword>
<evidence type="ECO:0000256" key="2">
    <source>
        <dbReference type="ARBA" id="ARBA00002695"/>
    </source>
</evidence>
<dbReference type="InterPro" id="IPR015928">
    <property type="entry name" value="Aconitase/3IPM_dehydase_swvl"/>
</dbReference>
<organism evidence="9">
    <name type="scientific">uncultured Desulfobacterium sp</name>
    <dbReference type="NCBI Taxonomy" id="201089"/>
    <lineage>
        <taxon>Bacteria</taxon>
        <taxon>Pseudomonadati</taxon>
        <taxon>Thermodesulfobacteriota</taxon>
        <taxon>Desulfobacteria</taxon>
        <taxon>Desulfobacterales</taxon>
        <taxon>Desulfobacteriaceae</taxon>
        <taxon>Desulfobacterium</taxon>
        <taxon>environmental samples</taxon>
    </lineage>
</organism>
<keyword evidence="7" id="KW-0100">Branched-chain amino acid biosynthesis</keyword>
<evidence type="ECO:0000256" key="6">
    <source>
        <dbReference type="ARBA" id="ARBA00023239"/>
    </source>
</evidence>
<proteinExistence type="inferred from homology"/>
<gene>
    <name evidence="7 9" type="primary">leuD</name>
    <name evidence="9" type="ORF">PITCH_A240016</name>
</gene>
<dbReference type="InterPro" id="IPR033940">
    <property type="entry name" value="IPMI_Swivel"/>
</dbReference>
<dbReference type="EC" id="4.2.1.33" evidence="7"/>
<accession>A0A445MYJ7</accession>
<dbReference type="UniPathway" id="UPA00048">
    <property type="reaction ID" value="UER00071"/>
</dbReference>
<dbReference type="InterPro" id="IPR000573">
    <property type="entry name" value="AconitaseA/IPMdHydase_ssu_swvl"/>
</dbReference>
<comment type="function">
    <text evidence="2 7">Catalyzes the isomerization between 2-isopropylmalate and 3-isopropylmalate, via the formation of 2-isopropylmaleate.</text>
</comment>
<comment type="similarity">
    <text evidence="4 7">Belongs to the LeuD family. LeuD type 2 subfamily.</text>
</comment>
<dbReference type="PANTHER" id="PTHR43345:SF2">
    <property type="entry name" value="3-ISOPROPYLMALATE DEHYDRATASE SMALL SUBUNIT 1"/>
    <property type="match status" value="1"/>
</dbReference>
<feature type="domain" description="Aconitase A/isopropylmalate dehydratase small subunit swivel" evidence="8">
    <location>
        <begin position="22"/>
        <end position="101"/>
    </location>
</feature>
<comment type="subunit">
    <text evidence="5 7">Heterodimer of LeuC and LeuD.</text>
</comment>
<dbReference type="InterPro" id="IPR050075">
    <property type="entry name" value="LeuD"/>
</dbReference>
<comment type="pathway">
    <text evidence="3 7">Amino-acid biosynthesis; L-leucine biosynthesis; L-leucine from 3-methyl-2-oxobutanoate: step 2/4.</text>
</comment>
<evidence type="ECO:0000256" key="7">
    <source>
        <dbReference type="HAMAP-Rule" id="MF_01032"/>
    </source>
</evidence>
<sequence>MKFEGKVWKFGDHIDTDVIIPARFLNVSDKDELKKSCFIDTRPDFAKGVVSGDIIVAGINFGCGSSREHAPLAIKAAGVGVVIAKGFARIFYRNAFNIGLPILESEEAFASFSEGDRISVDLVTGEIRGLESGKSFFAKPIPTFMQQIIAAGGLVNYIKERG</sequence>
<name>A0A445MYJ7_9BACT</name>
<dbReference type="GO" id="GO:0009098">
    <property type="term" value="P:L-leucine biosynthetic process"/>
    <property type="evidence" value="ECO:0007669"/>
    <property type="project" value="UniProtKB-UniRule"/>
</dbReference>
<comment type="catalytic activity">
    <reaction evidence="1 7">
        <text>(2R,3S)-3-isopropylmalate = (2S)-2-isopropylmalate</text>
        <dbReference type="Rhea" id="RHEA:32287"/>
        <dbReference type="ChEBI" id="CHEBI:1178"/>
        <dbReference type="ChEBI" id="CHEBI:35121"/>
        <dbReference type="EC" id="4.2.1.33"/>
    </reaction>
</comment>